<dbReference type="RefSeq" id="WP_064513779.1">
    <property type="nucleotide sequence ID" value="NZ_CBCSBH010000037.1"/>
</dbReference>
<reference evidence="2" key="1">
    <citation type="journal article" date="2016" name="Toxins">
        <title>The Draft Genome Sequence of the Yersinia entomophaga Entomopathogenic Type Strain MH96T.</title>
        <authorList>
            <person name="Hurst M.R."/>
            <person name="Beattie A."/>
            <person name="Altermann E."/>
            <person name="Moraga R.M."/>
            <person name="Harper L.A."/>
            <person name="Calder J."/>
            <person name="Laugraud A."/>
        </authorList>
    </citation>
    <scope>NUCLEOTIDE SEQUENCE [LARGE SCALE GENOMIC DNA]</scope>
    <source>
        <strain evidence="2">MH96</strain>
    </source>
</reference>
<dbReference type="InterPro" id="IPR029058">
    <property type="entry name" value="AB_hydrolase_fold"/>
</dbReference>
<name>A0ABN4PUS3_YERET</name>
<dbReference type="EMBL" id="CP010029">
    <property type="protein sequence ID" value="ANI29262.1"/>
    <property type="molecule type" value="Genomic_DNA"/>
</dbReference>
<evidence type="ECO:0008006" key="3">
    <source>
        <dbReference type="Google" id="ProtNLM"/>
    </source>
</evidence>
<evidence type="ECO:0000313" key="2">
    <source>
        <dbReference type="Proteomes" id="UP000266744"/>
    </source>
</evidence>
<dbReference type="Proteomes" id="UP000266744">
    <property type="component" value="Chromosome"/>
</dbReference>
<dbReference type="Pfam" id="PF06821">
    <property type="entry name" value="Ser_hydrolase"/>
    <property type="match status" value="1"/>
</dbReference>
<proteinExistence type="predicted"/>
<dbReference type="Gene3D" id="3.40.50.1820">
    <property type="entry name" value="alpha/beta hydrolase"/>
    <property type="match status" value="1"/>
</dbReference>
<protein>
    <recommendedName>
        <fullName evidence="3">Alpha/beta hydrolase</fullName>
    </recommendedName>
</protein>
<organism evidence="1 2">
    <name type="scientific">Yersinia entomophaga</name>
    <dbReference type="NCBI Taxonomy" id="935293"/>
    <lineage>
        <taxon>Bacteria</taxon>
        <taxon>Pseudomonadati</taxon>
        <taxon>Pseudomonadota</taxon>
        <taxon>Gammaproteobacteria</taxon>
        <taxon>Enterobacterales</taxon>
        <taxon>Yersiniaceae</taxon>
        <taxon>Yersinia</taxon>
    </lineage>
</organism>
<sequence length="189" mass="21106">MIQCTFMLVPGYTNSGPEHWQSFIERKYINAVRVEQKEWDNPDRDTWRERLARAIDGIPGNIFLVGHSCGAITVTQWAERYHSGKVIGALLVAPADVDAITAPAAIQVQRPIPSKPLPFPSTLICSDNDEYLSLDRAQQFASQWGSERVIKSGGGHFHTAAGYGEWPEIENMLESLSGFKLIKKQHSAR</sequence>
<dbReference type="InterPro" id="IPR010662">
    <property type="entry name" value="RBBP9/YdeN"/>
</dbReference>
<accession>A0ABN4PUS3</accession>
<keyword evidence="2" id="KW-1185">Reference proteome</keyword>
<dbReference type="SUPFAM" id="SSF53474">
    <property type="entry name" value="alpha/beta-Hydrolases"/>
    <property type="match status" value="1"/>
</dbReference>
<evidence type="ECO:0000313" key="1">
    <source>
        <dbReference type="EMBL" id="ANI29262.1"/>
    </source>
</evidence>
<gene>
    <name evidence="1" type="ORF">PL78_05330</name>
</gene>